<name>A0A432VQY5_9GAMM</name>
<feature type="domain" description="Phosphoribosyltransferase" evidence="1">
    <location>
        <begin position="162"/>
        <end position="235"/>
    </location>
</feature>
<comment type="caution">
    <text evidence="2">The sequence shown here is derived from an EMBL/GenBank/DDBJ whole genome shotgun (WGS) entry which is preliminary data.</text>
</comment>
<reference evidence="2 3" key="1">
    <citation type="journal article" date="2011" name="Front. Microbiol.">
        <title>Genomic signatures of strain selection and enhancement in Bacillus atrophaeus var. globigii, a historical biowarfare simulant.</title>
        <authorList>
            <person name="Gibbons H.S."/>
            <person name="Broomall S.M."/>
            <person name="McNew L.A."/>
            <person name="Daligault H."/>
            <person name="Chapman C."/>
            <person name="Bruce D."/>
            <person name="Karavis M."/>
            <person name="Krepps M."/>
            <person name="McGregor P.A."/>
            <person name="Hong C."/>
            <person name="Park K.H."/>
            <person name="Akmal A."/>
            <person name="Feldman A."/>
            <person name="Lin J.S."/>
            <person name="Chang W.E."/>
            <person name="Higgs B.W."/>
            <person name="Demirev P."/>
            <person name="Lindquist J."/>
            <person name="Liem A."/>
            <person name="Fochler E."/>
            <person name="Read T.D."/>
            <person name="Tapia R."/>
            <person name="Johnson S."/>
            <person name="Bishop-Lilly K.A."/>
            <person name="Detter C."/>
            <person name="Han C."/>
            <person name="Sozhamannan S."/>
            <person name="Rosenzweig C.N."/>
            <person name="Skowronski E.W."/>
        </authorList>
    </citation>
    <scope>NUCLEOTIDE SEQUENCE [LARGE SCALE GENOMIC DNA]</scope>
    <source>
        <strain evidence="2 3">AK5</strain>
    </source>
</reference>
<evidence type="ECO:0000313" key="3">
    <source>
        <dbReference type="Proteomes" id="UP000288212"/>
    </source>
</evidence>
<dbReference type="RefSeq" id="WP_126793910.1">
    <property type="nucleotide sequence ID" value="NZ_PIPI01000008.1"/>
</dbReference>
<sequence>MGIDVTEDKYVTLNEGHHKRLVTCPSRNPVFKKYPGLVTQSVYRRTKDGDKERDGNPFIYALKKTRGYRIRSRELVKFKPSFDAILYKIIDKFPGACLVTLPSSYPIAEILARRIARKNGAQIFNRIFRKATVAEVLANFDPHAVKKQHQAEINSQLATFNKLDPNELVNLKEMRNRIRSYFNPISINSDLLGQLPTTKLLLVDDLLSTGTTITNAANLLKYNNFTVVGAVCLFSAL</sequence>
<dbReference type="OrthoDB" id="8479203at2"/>
<keyword evidence="3" id="KW-1185">Reference proteome</keyword>
<dbReference type="AlphaFoldDB" id="A0A432VQY5"/>
<dbReference type="InterPro" id="IPR029057">
    <property type="entry name" value="PRTase-like"/>
</dbReference>
<dbReference type="InterPro" id="IPR000836">
    <property type="entry name" value="PRTase_dom"/>
</dbReference>
<organism evidence="2 3">
    <name type="scientific">Aliidiomarina haloalkalitolerans</name>
    <dbReference type="NCBI Taxonomy" id="859059"/>
    <lineage>
        <taxon>Bacteria</taxon>
        <taxon>Pseudomonadati</taxon>
        <taxon>Pseudomonadota</taxon>
        <taxon>Gammaproteobacteria</taxon>
        <taxon>Alteromonadales</taxon>
        <taxon>Idiomarinaceae</taxon>
        <taxon>Aliidiomarina</taxon>
    </lineage>
</organism>
<dbReference type="CDD" id="cd06223">
    <property type="entry name" value="PRTases_typeI"/>
    <property type="match status" value="1"/>
</dbReference>
<dbReference type="Proteomes" id="UP000288212">
    <property type="component" value="Unassembled WGS sequence"/>
</dbReference>
<evidence type="ECO:0000313" key="2">
    <source>
        <dbReference type="EMBL" id="RUO18684.1"/>
    </source>
</evidence>
<accession>A0A432VQY5</accession>
<protein>
    <recommendedName>
        <fullName evidence="1">Phosphoribosyltransferase domain-containing protein</fullName>
    </recommendedName>
</protein>
<dbReference type="EMBL" id="PIPI01000008">
    <property type="protein sequence ID" value="RUO18684.1"/>
    <property type="molecule type" value="Genomic_DNA"/>
</dbReference>
<proteinExistence type="predicted"/>
<evidence type="ECO:0000259" key="1">
    <source>
        <dbReference type="Pfam" id="PF00156"/>
    </source>
</evidence>
<dbReference type="Pfam" id="PF00156">
    <property type="entry name" value="Pribosyltran"/>
    <property type="match status" value="1"/>
</dbReference>
<gene>
    <name evidence="2" type="ORF">CWE06_10605</name>
</gene>
<dbReference type="Gene3D" id="3.40.50.2020">
    <property type="match status" value="1"/>
</dbReference>
<dbReference type="SUPFAM" id="SSF53271">
    <property type="entry name" value="PRTase-like"/>
    <property type="match status" value="1"/>
</dbReference>